<feature type="domain" description="Nephrocystin 3-like N-terminal" evidence="2">
    <location>
        <begin position="5"/>
        <end position="137"/>
    </location>
</feature>
<dbReference type="Pfam" id="PF24883">
    <property type="entry name" value="NPHP3_N"/>
    <property type="match status" value="1"/>
</dbReference>
<proteinExistence type="predicted"/>
<dbReference type="Gene3D" id="3.40.50.300">
    <property type="entry name" value="P-loop containing nucleotide triphosphate hydrolases"/>
    <property type="match status" value="1"/>
</dbReference>
<accession>A0A3N4K5A2</accession>
<name>A0A3N4K5A2_9PEZI</name>
<reference evidence="3 4" key="1">
    <citation type="journal article" date="2018" name="Nat. Ecol. Evol.">
        <title>Pezizomycetes genomes reveal the molecular basis of ectomycorrhizal truffle lifestyle.</title>
        <authorList>
            <person name="Murat C."/>
            <person name="Payen T."/>
            <person name="Noel B."/>
            <person name="Kuo A."/>
            <person name="Morin E."/>
            <person name="Chen J."/>
            <person name="Kohler A."/>
            <person name="Krizsan K."/>
            <person name="Balestrini R."/>
            <person name="Da Silva C."/>
            <person name="Montanini B."/>
            <person name="Hainaut M."/>
            <person name="Levati E."/>
            <person name="Barry K.W."/>
            <person name="Belfiori B."/>
            <person name="Cichocki N."/>
            <person name="Clum A."/>
            <person name="Dockter R.B."/>
            <person name="Fauchery L."/>
            <person name="Guy J."/>
            <person name="Iotti M."/>
            <person name="Le Tacon F."/>
            <person name="Lindquist E.A."/>
            <person name="Lipzen A."/>
            <person name="Malagnac F."/>
            <person name="Mello A."/>
            <person name="Molinier V."/>
            <person name="Miyauchi S."/>
            <person name="Poulain J."/>
            <person name="Riccioni C."/>
            <person name="Rubini A."/>
            <person name="Sitrit Y."/>
            <person name="Splivallo R."/>
            <person name="Traeger S."/>
            <person name="Wang M."/>
            <person name="Zifcakova L."/>
            <person name="Wipf D."/>
            <person name="Zambonelli A."/>
            <person name="Paolocci F."/>
            <person name="Nowrousian M."/>
            <person name="Ottonello S."/>
            <person name="Baldrian P."/>
            <person name="Spatafora J.W."/>
            <person name="Henrissat B."/>
            <person name="Nagy L.G."/>
            <person name="Aury J.M."/>
            <person name="Wincker P."/>
            <person name="Grigoriev I.V."/>
            <person name="Bonfante P."/>
            <person name="Martin F.M."/>
        </authorList>
    </citation>
    <scope>NUCLEOTIDE SEQUENCE [LARGE SCALE GENOMIC DNA]</scope>
    <source>
        <strain evidence="3 4">120613-1</strain>
    </source>
</reference>
<dbReference type="InterPro" id="IPR056884">
    <property type="entry name" value="NPHP3-like_N"/>
</dbReference>
<dbReference type="PANTHER" id="PTHR10039">
    <property type="entry name" value="AMELOGENIN"/>
    <property type="match status" value="1"/>
</dbReference>
<dbReference type="AlphaFoldDB" id="A0A3N4K5A2"/>
<dbReference type="OrthoDB" id="21416at2759"/>
<evidence type="ECO:0000313" key="3">
    <source>
        <dbReference type="EMBL" id="RPB04392.1"/>
    </source>
</evidence>
<dbReference type="PANTHER" id="PTHR10039:SF16">
    <property type="entry name" value="GPI INOSITOL-DEACYLASE"/>
    <property type="match status" value="1"/>
</dbReference>
<dbReference type="InterPro" id="IPR027417">
    <property type="entry name" value="P-loop_NTPase"/>
</dbReference>
<sequence length="200" mass="22184">MPLCFAMYGNPGAGKAYVSSLVVDSLCDEARGQNTAVACFYFDYTTQKEQSLTSMLGPLLKQVVGGLEGISEKITRAFRLRLPEIVEMLQIASSSQHTFICVDSLDECVEDNRPKVLGSPRQILLKSPGIRISLTGRAHVRAEVGKSLSGRIAILVISPRREDISKYLRVRLDEDVNSDAMEDDLETDIMRRIPETDSEM</sequence>
<protein>
    <recommendedName>
        <fullName evidence="2">Nephrocystin 3-like N-terminal domain-containing protein</fullName>
    </recommendedName>
</protein>
<evidence type="ECO:0000259" key="2">
    <source>
        <dbReference type="Pfam" id="PF24883"/>
    </source>
</evidence>
<keyword evidence="1" id="KW-0677">Repeat</keyword>
<keyword evidence="4" id="KW-1185">Reference proteome</keyword>
<evidence type="ECO:0000256" key="1">
    <source>
        <dbReference type="ARBA" id="ARBA00022737"/>
    </source>
</evidence>
<dbReference type="EMBL" id="ML120358">
    <property type="protein sequence ID" value="RPB04392.1"/>
    <property type="molecule type" value="Genomic_DNA"/>
</dbReference>
<dbReference type="Proteomes" id="UP000276215">
    <property type="component" value="Unassembled WGS sequence"/>
</dbReference>
<gene>
    <name evidence="3" type="ORF">L873DRAFT_1758875</name>
</gene>
<organism evidence="3 4">
    <name type="scientific">Choiromyces venosus 120613-1</name>
    <dbReference type="NCBI Taxonomy" id="1336337"/>
    <lineage>
        <taxon>Eukaryota</taxon>
        <taxon>Fungi</taxon>
        <taxon>Dikarya</taxon>
        <taxon>Ascomycota</taxon>
        <taxon>Pezizomycotina</taxon>
        <taxon>Pezizomycetes</taxon>
        <taxon>Pezizales</taxon>
        <taxon>Tuberaceae</taxon>
        <taxon>Choiromyces</taxon>
    </lineage>
</organism>
<evidence type="ECO:0000313" key="4">
    <source>
        <dbReference type="Proteomes" id="UP000276215"/>
    </source>
</evidence>